<evidence type="ECO:0000313" key="2">
    <source>
        <dbReference type="EMBL" id="KAH7640611.1"/>
    </source>
</evidence>
<proteinExistence type="predicted"/>
<reference evidence="2" key="1">
    <citation type="submission" date="2020-06" db="EMBL/GenBank/DDBJ databases">
        <authorList>
            <person name="Ji K."/>
            <person name="Li J."/>
        </authorList>
    </citation>
    <scope>NUCLEOTIDE SEQUENCE</scope>
    <source>
        <strain evidence="2">JKM2019</strain>
        <tissue evidence="2">Whole body</tissue>
    </source>
</reference>
<sequence length="89" mass="11038">MKIEKSGRYLIALFLVFILVTNEFREWNTNSEDGYAGGLLVDACSHCHRRHYRPFHHHHGWRHHGYHHRRHHWRPYFRHWRPCHRGYCG</sequence>
<dbReference type="AlphaFoldDB" id="A0A9D4SGC5"/>
<evidence type="ECO:0000256" key="1">
    <source>
        <dbReference type="SAM" id="SignalP"/>
    </source>
</evidence>
<name>A0A9D4SGC5_DERFA</name>
<keyword evidence="1" id="KW-0732">Signal</keyword>
<dbReference type="EMBL" id="SDOV01000005">
    <property type="protein sequence ID" value="KAH7640611.1"/>
    <property type="molecule type" value="Genomic_DNA"/>
</dbReference>
<organism evidence="2">
    <name type="scientific">Dermatophagoides farinae</name>
    <name type="common">American house dust mite</name>
    <dbReference type="NCBI Taxonomy" id="6954"/>
    <lineage>
        <taxon>Eukaryota</taxon>
        <taxon>Metazoa</taxon>
        <taxon>Ecdysozoa</taxon>
        <taxon>Arthropoda</taxon>
        <taxon>Chelicerata</taxon>
        <taxon>Arachnida</taxon>
        <taxon>Acari</taxon>
        <taxon>Acariformes</taxon>
        <taxon>Sarcoptiformes</taxon>
        <taxon>Astigmata</taxon>
        <taxon>Psoroptidia</taxon>
        <taxon>Analgoidea</taxon>
        <taxon>Pyroglyphidae</taxon>
        <taxon>Dermatophagoidinae</taxon>
        <taxon>Dermatophagoides</taxon>
    </lineage>
</organism>
<dbReference type="Proteomes" id="UP000828236">
    <property type="component" value="Unassembled WGS sequence"/>
</dbReference>
<evidence type="ECO:0008006" key="3">
    <source>
        <dbReference type="Google" id="ProtNLM"/>
    </source>
</evidence>
<gene>
    <name evidence="2" type="ORF">HUG17_8080</name>
</gene>
<comment type="caution">
    <text evidence="2">The sequence shown here is derived from an EMBL/GenBank/DDBJ whole genome shotgun (WGS) entry which is preliminary data.</text>
</comment>
<feature type="signal peptide" evidence="1">
    <location>
        <begin position="1"/>
        <end position="23"/>
    </location>
</feature>
<accession>A0A9D4SGC5</accession>
<feature type="chain" id="PRO_5039132704" description="Secreted protein" evidence="1">
    <location>
        <begin position="24"/>
        <end position="89"/>
    </location>
</feature>
<protein>
    <recommendedName>
        <fullName evidence="3">Secreted protein</fullName>
    </recommendedName>
</protein>
<reference evidence="2" key="2">
    <citation type="journal article" date="2021" name="World Allergy Organ. J.">
        <title>Chromosome-level assembly of Dermatophagoides farinae genome and transcriptome reveals two novel allergens Der f 37 and Der f 39.</title>
        <authorList>
            <person name="Chen J."/>
            <person name="Cai Z."/>
            <person name="Fan D."/>
            <person name="Hu J."/>
            <person name="Hou Y."/>
            <person name="He Y."/>
            <person name="Zhang Z."/>
            <person name="Zhao Z."/>
            <person name="Gao P."/>
            <person name="Hu W."/>
            <person name="Sun J."/>
            <person name="Li J."/>
            <person name="Ji K."/>
        </authorList>
    </citation>
    <scope>NUCLEOTIDE SEQUENCE</scope>
    <source>
        <strain evidence="2">JKM2019</strain>
    </source>
</reference>